<dbReference type="EMBL" id="JACHFY010000024">
    <property type="protein sequence ID" value="MBB5254775.1"/>
    <property type="molecule type" value="Genomic_DNA"/>
</dbReference>
<dbReference type="RefSeq" id="WP_156015726.1">
    <property type="nucleotide sequence ID" value="NZ_CP045484.1"/>
</dbReference>
<accession>A0A650CK74</accession>
<evidence type="ECO:0000313" key="5">
    <source>
        <dbReference type="Proteomes" id="UP000582213"/>
    </source>
</evidence>
<keyword evidence="1" id="KW-0812">Transmembrane</keyword>
<evidence type="ECO:0000256" key="1">
    <source>
        <dbReference type="SAM" id="Phobius"/>
    </source>
</evidence>
<keyword evidence="1" id="KW-1133">Transmembrane helix</keyword>
<dbReference type="Proteomes" id="UP000427373">
    <property type="component" value="Chromosome"/>
</dbReference>
<evidence type="ECO:0000313" key="4">
    <source>
        <dbReference type="Proteomes" id="UP000427373"/>
    </source>
</evidence>
<dbReference type="EMBL" id="CP045484">
    <property type="protein sequence ID" value="QGR18236.1"/>
    <property type="molecule type" value="Genomic_DNA"/>
</dbReference>
<reference evidence="3 4" key="1">
    <citation type="submission" date="2019-10" db="EMBL/GenBank/DDBJ databases">
        <title>Genome Sequences from Six Type Strain Members of the Archaeal Family Sulfolobaceae: Acidianus ambivalens, Acidianus infernus, Metallosphaera prunae, Stygiolobus azoricus, Sulfolobus metallicus, and Sulfurisphaera ohwakuensis.</title>
        <authorList>
            <person name="Counts J.A."/>
            <person name="Kelly R.M."/>
        </authorList>
    </citation>
    <scope>NUCLEOTIDE SEQUENCE [LARGE SCALE GENOMIC DNA]</scope>
    <source>
        <strain evidence="3 4">TA-1</strain>
    </source>
</reference>
<feature type="transmembrane region" description="Helical" evidence="1">
    <location>
        <begin position="21"/>
        <end position="38"/>
    </location>
</feature>
<dbReference type="GeneID" id="42802449"/>
<keyword evidence="1" id="KW-0472">Membrane</keyword>
<proteinExistence type="predicted"/>
<organism evidence="3 4">
    <name type="scientific">Sulfurisphaera ohwakuensis</name>
    <dbReference type="NCBI Taxonomy" id="69656"/>
    <lineage>
        <taxon>Archaea</taxon>
        <taxon>Thermoproteota</taxon>
        <taxon>Thermoprotei</taxon>
        <taxon>Sulfolobales</taxon>
        <taxon>Sulfolobaceae</taxon>
        <taxon>Sulfurisphaera</taxon>
    </lineage>
</organism>
<protein>
    <submittedName>
        <fullName evidence="3">Uncharacterized protein</fullName>
    </submittedName>
</protein>
<sequence>MSSTNNILTNDSRNAKANKRRIIGFVIAFLTLSLYTIAKPDKPAKPEKSKKGHVACHIFLDTKKTVQIPELLVTHSPNIPELTRPIKTATRNHRHILFNFIKIKKRKTYFLQTESSYARLSGIKLLCDTSITGAH</sequence>
<dbReference type="Proteomes" id="UP000582213">
    <property type="component" value="Unassembled WGS sequence"/>
</dbReference>
<reference evidence="2 5" key="2">
    <citation type="submission" date="2020-08" db="EMBL/GenBank/DDBJ databases">
        <title>Genomic Encyclopedia of Type Strains, Phase IV (KMG-IV): sequencing the most valuable type-strain genomes for metagenomic binning, comparative biology and taxonomic classification.</title>
        <authorList>
            <person name="Goeker M."/>
        </authorList>
    </citation>
    <scope>NUCLEOTIDE SEQUENCE [LARGE SCALE GENOMIC DNA]</scope>
    <source>
        <strain evidence="2 5">DSM 12421</strain>
    </source>
</reference>
<gene>
    <name evidence="3" type="ORF">D1869_14350</name>
    <name evidence="2" type="ORF">HNQ62_002549</name>
</gene>
<evidence type="ECO:0000313" key="3">
    <source>
        <dbReference type="EMBL" id="QGR18236.1"/>
    </source>
</evidence>
<name>A0A650CK74_SULOH</name>
<keyword evidence="4" id="KW-1185">Reference proteome</keyword>
<dbReference type="KEGG" id="soh:D1869_14350"/>
<dbReference type="AlphaFoldDB" id="A0A650CK74"/>
<evidence type="ECO:0000313" key="2">
    <source>
        <dbReference type="EMBL" id="MBB5254775.1"/>
    </source>
</evidence>